<dbReference type="Proteomes" id="UP000003577">
    <property type="component" value="Unassembled WGS sequence"/>
</dbReference>
<name>A5KP77_9FIRM</name>
<dbReference type="RefSeq" id="WP_004846289.1">
    <property type="nucleotide sequence ID" value="NZ_DS264349.1"/>
</dbReference>
<reference evidence="1 2" key="2">
    <citation type="submission" date="2007-04" db="EMBL/GenBank/DDBJ databases">
        <title>Draft genome sequence of Ruminococcus torques (ATCC 27756).</title>
        <authorList>
            <person name="Sudarsanam P."/>
            <person name="Ley R."/>
            <person name="Guruge J."/>
            <person name="Turnbaugh P.J."/>
            <person name="Mahowald M."/>
            <person name="Liep D."/>
            <person name="Gordon J."/>
        </authorList>
    </citation>
    <scope>NUCLEOTIDE SEQUENCE [LARGE SCALE GENOMIC DNA]</scope>
    <source>
        <strain evidence="1 2">ATCC 27756</strain>
    </source>
</reference>
<comment type="caution">
    <text evidence="1">The sequence shown here is derived from an EMBL/GenBank/DDBJ whole genome shotgun (WGS) entry which is preliminary data.</text>
</comment>
<dbReference type="HOGENOM" id="CLU_3204901_0_0_9"/>
<dbReference type="AlphaFoldDB" id="A5KP77"/>
<protein>
    <submittedName>
        <fullName evidence="1">Uncharacterized protein</fullName>
    </submittedName>
</protein>
<dbReference type="PaxDb" id="411460-RUMTOR_02061"/>
<dbReference type="EMBL" id="AAVP02000011">
    <property type="protein sequence ID" value="EDK23759.1"/>
    <property type="molecule type" value="Genomic_DNA"/>
</dbReference>
<gene>
    <name evidence="1" type="ORF">RUMTOR_02061</name>
</gene>
<sequence>MIIKSIVVIDGKEVEVKELEDKEAFAESVNQRVLFDRNYIIEKTA</sequence>
<reference evidence="1 2" key="1">
    <citation type="submission" date="2007-03" db="EMBL/GenBank/DDBJ databases">
        <authorList>
            <person name="Fulton L."/>
            <person name="Clifton S."/>
            <person name="Fulton B."/>
            <person name="Xu J."/>
            <person name="Minx P."/>
            <person name="Pepin K.H."/>
            <person name="Johnson M."/>
            <person name="Thiruvilangam P."/>
            <person name="Bhonagiri V."/>
            <person name="Nash W.E."/>
            <person name="Mardis E.R."/>
            <person name="Wilson R.K."/>
        </authorList>
    </citation>
    <scope>NUCLEOTIDE SEQUENCE [LARGE SCALE GENOMIC DNA]</scope>
    <source>
        <strain evidence="1 2">ATCC 27756</strain>
    </source>
</reference>
<evidence type="ECO:0000313" key="1">
    <source>
        <dbReference type="EMBL" id="EDK23759.1"/>
    </source>
</evidence>
<evidence type="ECO:0000313" key="2">
    <source>
        <dbReference type="Proteomes" id="UP000003577"/>
    </source>
</evidence>
<proteinExistence type="predicted"/>
<accession>A5KP77</accession>
<organism evidence="1 2">
    <name type="scientific">[Ruminococcus] torques ATCC 27756</name>
    <dbReference type="NCBI Taxonomy" id="411460"/>
    <lineage>
        <taxon>Bacteria</taxon>
        <taxon>Bacillati</taxon>
        <taxon>Bacillota</taxon>
        <taxon>Clostridia</taxon>
        <taxon>Lachnospirales</taxon>
        <taxon>Lachnospiraceae</taxon>
        <taxon>Mediterraneibacter</taxon>
    </lineage>
</organism>